<dbReference type="EMBL" id="ML119157">
    <property type="protein sequence ID" value="RPB08952.1"/>
    <property type="molecule type" value="Genomic_DNA"/>
</dbReference>
<dbReference type="InterPro" id="IPR032675">
    <property type="entry name" value="LRR_dom_sf"/>
</dbReference>
<protein>
    <recommendedName>
        <fullName evidence="1">F-box domain-containing protein</fullName>
    </recommendedName>
</protein>
<dbReference type="InParanoid" id="A0A3N4KI17"/>
<dbReference type="OrthoDB" id="5314873at2759"/>
<keyword evidence="3" id="KW-1185">Reference proteome</keyword>
<organism evidence="2 3">
    <name type="scientific">Morchella conica CCBAS932</name>
    <dbReference type="NCBI Taxonomy" id="1392247"/>
    <lineage>
        <taxon>Eukaryota</taxon>
        <taxon>Fungi</taxon>
        <taxon>Dikarya</taxon>
        <taxon>Ascomycota</taxon>
        <taxon>Pezizomycotina</taxon>
        <taxon>Pezizomycetes</taxon>
        <taxon>Pezizales</taxon>
        <taxon>Morchellaceae</taxon>
        <taxon>Morchella</taxon>
    </lineage>
</organism>
<name>A0A3N4KI17_9PEZI</name>
<dbReference type="InterPro" id="IPR001810">
    <property type="entry name" value="F-box_dom"/>
</dbReference>
<evidence type="ECO:0000313" key="3">
    <source>
        <dbReference type="Proteomes" id="UP000277580"/>
    </source>
</evidence>
<dbReference type="InterPro" id="IPR036047">
    <property type="entry name" value="F-box-like_dom_sf"/>
</dbReference>
<proteinExistence type="predicted"/>
<dbReference type="Proteomes" id="UP000277580">
    <property type="component" value="Unassembled WGS sequence"/>
</dbReference>
<dbReference type="AlphaFoldDB" id="A0A3N4KI17"/>
<gene>
    <name evidence="2" type="ORF">P167DRAFT_608408</name>
</gene>
<evidence type="ECO:0000313" key="2">
    <source>
        <dbReference type="EMBL" id="RPB08952.1"/>
    </source>
</evidence>
<reference evidence="2 3" key="1">
    <citation type="journal article" date="2018" name="Nat. Ecol. Evol.">
        <title>Pezizomycetes genomes reveal the molecular basis of ectomycorrhizal truffle lifestyle.</title>
        <authorList>
            <person name="Murat C."/>
            <person name="Payen T."/>
            <person name="Noel B."/>
            <person name="Kuo A."/>
            <person name="Morin E."/>
            <person name="Chen J."/>
            <person name="Kohler A."/>
            <person name="Krizsan K."/>
            <person name="Balestrini R."/>
            <person name="Da Silva C."/>
            <person name="Montanini B."/>
            <person name="Hainaut M."/>
            <person name="Levati E."/>
            <person name="Barry K.W."/>
            <person name="Belfiori B."/>
            <person name="Cichocki N."/>
            <person name="Clum A."/>
            <person name="Dockter R.B."/>
            <person name="Fauchery L."/>
            <person name="Guy J."/>
            <person name="Iotti M."/>
            <person name="Le Tacon F."/>
            <person name="Lindquist E.A."/>
            <person name="Lipzen A."/>
            <person name="Malagnac F."/>
            <person name="Mello A."/>
            <person name="Molinier V."/>
            <person name="Miyauchi S."/>
            <person name="Poulain J."/>
            <person name="Riccioni C."/>
            <person name="Rubini A."/>
            <person name="Sitrit Y."/>
            <person name="Splivallo R."/>
            <person name="Traeger S."/>
            <person name="Wang M."/>
            <person name="Zifcakova L."/>
            <person name="Wipf D."/>
            <person name="Zambonelli A."/>
            <person name="Paolocci F."/>
            <person name="Nowrousian M."/>
            <person name="Ottonello S."/>
            <person name="Baldrian P."/>
            <person name="Spatafora J.W."/>
            <person name="Henrissat B."/>
            <person name="Nagy L.G."/>
            <person name="Aury J.M."/>
            <person name="Wincker P."/>
            <person name="Grigoriev I.V."/>
            <person name="Bonfante P."/>
            <person name="Martin F.M."/>
        </authorList>
    </citation>
    <scope>NUCLEOTIDE SEQUENCE [LARGE SCALE GENOMIC DNA]</scope>
    <source>
        <strain evidence="2 3">CCBAS932</strain>
    </source>
</reference>
<evidence type="ECO:0000259" key="1">
    <source>
        <dbReference type="PROSITE" id="PS50181"/>
    </source>
</evidence>
<accession>A0A3N4KI17</accession>
<dbReference type="SUPFAM" id="SSF81383">
    <property type="entry name" value="F-box domain"/>
    <property type="match status" value="1"/>
</dbReference>
<sequence>MSTDVIVPCPSHKASPLEGLPVELLFEVIPYLQPSSLYALISTCRTLCNTLQQSLYHTIDTTNTTGRKVTWSGDNGSYRTRHIDNIFHSACLRNEFSKFRWVRVLGITDELLFRSCIDDLNNQQLVAFRRALPYMSGVRTLKISIRNWLEEFRINSSAPVEDVRFVISKLPSLRSVEISSKSLEFLTAMCNSEEMRQGTISSISVETAWSRSNPDSIEAFYDVLERNGRNLRTLKISDEYTDILDEYPPNRLDDHRLSLEGLRSIELVGGLFFVPSNIINYTHIDSSPPPQEFEDLASRTALQRLKIQSAFQYPQEEFTKNYIPANIKFHNLTVLELCDSRNTEWQGFDVEGVQLLPRGYLHSVVVANPRLREISCPCISDETLRVLAEPTRASNLEALTIYFPYSGDIEVPYTAAGIATLSACSRLKTLRFHIGAMKPHPKAVESLLRGSERLEEITVFHSLRAGNGYIDAEQKPIEAIRRDILSALFGPTFCDREWGQEDWFVHTKYFIDDLDEKGTDGFCINVGMLKAEMGFR</sequence>
<dbReference type="PROSITE" id="PS50181">
    <property type="entry name" value="FBOX"/>
    <property type="match status" value="1"/>
</dbReference>
<feature type="domain" description="F-box" evidence="1">
    <location>
        <begin position="14"/>
        <end position="59"/>
    </location>
</feature>
<dbReference type="Gene3D" id="3.80.10.10">
    <property type="entry name" value="Ribonuclease Inhibitor"/>
    <property type="match status" value="1"/>
</dbReference>